<dbReference type="OMA" id="CWLMIES"/>
<dbReference type="EMBL" id="CM001882">
    <property type="protein sequence ID" value="EOY03479.1"/>
    <property type="molecule type" value="Genomic_DNA"/>
</dbReference>
<dbReference type="PANTHER" id="PTHR46741">
    <property type="entry name" value="OS09G0413600 PROTEIN"/>
    <property type="match status" value="1"/>
</dbReference>
<dbReference type="eggNOG" id="ENOG502QUM0">
    <property type="taxonomic scope" value="Eukaryota"/>
</dbReference>
<dbReference type="Proteomes" id="UP000026915">
    <property type="component" value="Chromosome 4"/>
</dbReference>
<gene>
    <name evidence="2" type="ORF">TCM_018568</name>
</gene>
<dbReference type="AlphaFoldDB" id="A0A061EMC6"/>
<feature type="transmembrane region" description="Helical" evidence="1">
    <location>
        <begin position="52"/>
        <end position="71"/>
    </location>
</feature>
<dbReference type="Gramene" id="EOY03479">
    <property type="protein sequence ID" value="EOY03479"/>
    <property type="gene ID" value="TCM_018568"/>
</dbReference>
<dbReference type="InParanoid" id="A0A061EMC6"/>
<dbReference type="Pfam" id="PF07891">
    <property type="entry name" value="DUF1666"/>
    <property type="match status" value="1"/>
</dbReference>
<keyword evidence="1" id="KW-0472">Membrane</keyword>
<dbReference type="PANTHER" id="PTHR46741:SF7">
    <property type="entry name" value="TRANSMEMBRANE PROTEIN"/>
    <property type="match status" value="1"/>
</dbReference>
<evidence type="ECO:0000256" key="1">
    <source>
        <dbReference type="SAM" id="Phobius"/>
    </source>
</evidence>
<dbReference type="InterPro" id="IPR012870">
    <property type="entry name" value="DUF1666"/>
</dbReference>
<evidence type="ECO:0000313" key="3">
    <source>
        <dbReference type="Proteomes" id="UP000026915"/>
    </source>
</evidence>
<keyword evidence="1" id="KW-0812">Transmembrane</keyword>
<keyword evidence="1" id="KW-1133">Transmembrane helix</keyword>
<dbReference type="HOGENOM" id="CLU_030691_0_0_1"/>
<protein>
    <submittedName>
        <fullName evidence="2">Uncharacterized protein isoform 1</fullName>
    </submittedName>
</protein>
<name>A0A061EMC6_THECC</name>
<proteinExistence type="predicted"/>
<keyword evidence="3" id="KW-1185">Reference proteome</keyword>
<sequence length="561" mass="65030">MAYLASCWLLIESIVIPDGYFLKWFYLSFYIHPAFLFACQIFLWLKLLTRCILVVFIYPFRIISFVCSYVYRFCRNCIIYIFSFFRVTNLQVVEEVGSNLEVVKFSVGSQYQLVSLGISSSIIPSIPCKTEVVGLQRDELEDANGCEDNEILPGRENSHKEDWSFCLHKDLNSDEYSSSFCISSPSIDEAYLNEYSPLFSSFSSPFMKEYSLPPAACSSGSPVSEREVITRATDEVESEEFYKKYSERMGWFDVLNHDRTCGISGCTDCSSWLAVLGAILNKEEGIPSSLESIKAKDFSIPYISWSKIDKKMLLRSIKSDFELVYVAQSCLTWEALHHQYRKVKFLTFSNYLFSDDVAGEFQNFHVLLERFMEDERCYQGKRVWNYVQKRFASKSLLQVPKLSGFLEDENERIKGETVHAKHVLKAIEECIRAFGKFVATDRKSLWWKFKSSSWTYSPVEDPRDLELLADVTRRLQKKELGLKELQGKQRCWFNKAVNPVEESQKEAILLTMIEMKLVSRVLQMSILSSAQLKWCREKLENIEFKRGRLFRTSSGPLFPSC</sequence>
<accession>A0A061EMC6</accession>
<feature type="transmembrane region" description="Helical" evidence="1">
    <location>
        <begin position="27"/>
        <end position="45"/>
    </location>
</feature>
<dbReference type="STRING" id="3641.A0A061EMC6"/>
<organism evidence="2 3">
    <name type="scientific">Theobroma cacao</name>
    <name type="common">Cacao</name>
    <name type="synonym">Cocoa</name>
    <dbReference type="NCBI Taxonomy" id="3641"/>
    <lineage>
        <taxon>Eukaryota</taxon>
        <taxon>Viridiplantae</taxon>
        <taxon>Streptophyta</taxon>
        <taxon>Embryophyta</taxon>
        <taxon>Tracheophyta</taxon>
        <taxon>Spermatophyta</taxon>
        <taxon>Magnoliopsida</taxon>
        <taxon>eudicotyledons</taxon>
        <taxon>Gunneridae</taxon>
        <taxon>Pentapetalae</taxon>
        <taxon>rosids</taxon>
        <taxon>malvids</taxon>
        <taxon>Malvales</taxon>
        <taxon>Malvaceae</taxon>
        <taxon>Byttnerioideae</taxon>
        <taxon>Theobroma</taxon>
    </lineage>
</organism>
<reference evidence="2 3" key="1">
    <citation type="journal article" date="2013" name="Genome Biol.">
        <title>The genome sequence of the most widely cultivated cacao type and its use to identify candidate genes regulating pod color.</title>
        <authorList>
            <person name="Motamayor J.C."/>
            <person name="Mockaitis K."/>
            <person name="Schmutz J."/>
            <person name="Haiminen N."/>
            <person name="Iii D.L."/>
            <person name="Cornejo O."/>
            <person name="Findley S.D."/>
            <person name="Zheng P."/>
            <person name="Utro F."/>
            <person name="Royaert S."/>
            <person name="Saski C."/>
            <person name="Jenkins J."/>
            <person name="Podicheti R."/>
            <person name="Zhao M."/>
            <person name="Scheffler B.E."/>
            <person name="Stack J.C."/>
            <person name="Feltus F.A."/>
            <person name="Mustiga G.M."/>
            <person name="Amores F."/>
            <person name="Phillips W."/>
            <person name="Marelli J.P."/>
            <person name="May G.D."/>
            <person name="Shapiro H."/>
            <person name="Ma J."/>
            <person name="Bustamante C.D."/>
            <person name="Schnell R.J."/>
            <person name="Main D."/>
            <person name="Gilbert D."/>
            <person name="Parida L."/>
            <person name="Kuhn D.N."/>
        </authorList>
    </citation>
    <scope>NUCLEOTIDE SEQUENCE [LARGE SCALE GENOMIC DNA]</scope>
    <source>
        <strain evidence="3">cv. Matina 1-6</strain>
    </source>
</reference>
<evidence type="ECO:0000313" key="2">
    <source>
        <dbReference type="EMBL" id="EOY03479.1"/>
    </source>
</evidence>